<dbReference type="Proteomes" id="UP000014760">
    <property type="component" value="Unassembled WGS sequence"/>
</dbReference>
<evidence type="ECO:0000256" key="11">
    <source>
        <dbReference type="SAM" id="Phobius"/>
    </source>
</evidence>
<keyword evidence="7 10" id="KW-0675">Receptor</keyword>
<feature type="transmembrane region" description="Helical" evidence="11">
    <location>
        <begin position="156"/>
        <end position="179"/>
    </location>
</feature>
<evidence type="ECO:0000256" key="9">
    <source>
        <dbReference type="ARBA" id="ARBA00023224"/>
    </source>
</evidence>
<dbReference type="EnsemblMetazoa" id="CapteT200834">
    <property type="protein sequence ID" value="CapteP200834"/>
    <property type="gene ID" value="CapteG200834"/>
</dbReference>
<feature type="transmembrane region" description="Helical" evidence="11">
    <location>
        <begin position="212"/>
        <end position="233"/>
    </location>
</feature>
<dbReference type="AlphaFoldDB" id="R7UV54"/>
<dbReference type="OMA" id="NWHSNSC"/>
<keyword evidence="2" id="KW-1003">Cell membrane</keyword>
<dbReference type="InterPro" id="IPR000276">
    <property type="entry name" value="GPCR_Rhodpsn"/>
</dbReference>
<keyword evidence="6 11" id="KW-0472">Membrane</keyword>
<dbReference type="PROSITE" id="PS00237">
    <property type="entry name" value="G_PROTEIN_RECEP_F1_1"/>
    <property type="match status" value="1"/>
</dbReference>
<evidence type="ECO:0000256" key="6">
    <source>
        <dbReference type="ARBA" id="ARBA00023136"/>
    </source>
</evidence>
<dbReference type="PANTHER" id="PTHR11866:SF16">
    <property type="entry name" value="PROSTAGLANDIN E2 RECEPTOR EP4 SUBTYPE-LIKE PROTEIN"/>
    <property type="match status" value="1"/>
</dbReference>
<comment type="subcellular location">
    <subcellularLocation>
        <location evidence="1">Cell membrane</location>
        <topology evidence="1">Multi-pass membrane protein</topology>
    </subcellularLocation>
</comment>
<name>R7UV54_CAPTE</name>
<evidence type="ECO:0000256" key="2">
    <source>
        <dbReference type="ARBA" id="ARBA00022475"/>
    </source>
</evidence>
<dbReference type="OrthoDB" id="5959154at2759"/>
<feature type="domain" description="G-protein coupled receptors family 1 profile" evidence="12">
    <location>
        <begin position="54"/>
        <end position="319"/>
    </location>
</feature>
<evidence type="ECO:0000256" key="10">
    <source>
        <dbReference type="RuleBase" id="RU000688"/>
    </source>
</evidence>
<protein>
    <recommendedName>
        <fullName evidence="12">G-protein coupled receptors family 1 profile domain-containing protein</fullName>
    </recommendedName>
</protein>
<keyword evidence="3 10" id="KW-0812">Transmembrane</keyword>
<evidence type="ECO:0000313" key="14">
    <source>
        <dbReference type="EnsemblMetazoa" id="CapteP200834"/>
    </source>
</evidence>
<accession>R7UV54</accession>
<dbReference type="GO" id="GO:0004930">
    <property type="term" value="F:G protein-coupled receptor activity"/>
    <property type="evidence" value="ECO:0007669"/>
    <property type="project" value="UniProtKB-KW"/>
</dbReference>
<evidence type="ECO:0000313" key="13">
    <source>
        <dbReference type="EMBL" id="ELU10518.1"/>
    </source>
</evidence>
<keyword evidence="15" id="KW-1185">Reference proteome</keyword>
<feature type="transmembrane region" description="Helical" evidence="11">
    <location>
        <begin position="265"/>
        <end position="283"/>
    </location>
</feature>
<keyword evidence="8" id="KW-0325">Glycoprotein</keyword>
<dbReference type="PROSITE" id="PS50262">
    <property type="entry name" value="G_PROTEIN_RECEP_F1_2"/>
    <property type="match status" value="1"/>
</dbReference>
<dbReference type="GO" id="GO:0007189">
    <property type="term" value="P:adenylate cyclase-activating G protein-coupled receptor signaling pathway"/>
    <property type="evidence" value="ECO:0007669"/>
    <property type="project" value="TreeGrafter"/>
</dbReference>
<feature type="transmembrane region" description="Helical" evidence="11">
    <location>
        <begin position="303"/>
        <end position="322"/>
    </location>
</feature>
<dbReference type="Pfam" id="PF00001">
    <property type="entry name" value="7tm_1"/>
    <property type="match status" value="1"/>
</dbReference>
<keyword evidence="5 10" id="KW-0297">G-protein coupled receptor</keyword>
<dbReference type="STRING" id="283909.R7UV54"/>
<dbReference type="Gene3D" id="1.20.1070.10">
    <property type="entry name" value="Rhodopsin 7-helix transmembrane proteins"/>
    <property type="match status" value="1"/>
</dbReference>
<dbReference type="PANTHER" id="PTHR11866">
    <property type="entry name" value="G-PROTEIN COUPLED RECEPTOR FAMILY 1 MEMBER"/>
    <property type="match status" value="1"/>
</dbReference>
<feature type="transmembrane region" description="Helical" evidence="11">
    <location>
        <begin position="41"/>
        <end position="62"/>
    </location>
</feature>
<gene>
    <name evidence="13" type="ORF">CAPTEDRAFT_200834</name>
</gene>
<reference evidence="15" key="1">
    <citation type="submission" date="2012-12" db="EMBL/GenBank/DDBJ databases">
        <authorList>
            <person name="Hellsten U."/>
            <person name="Grimwood J."/>
            <person name="Chapman J.A."/>
            <person name="Shapiro H."/>
            <person name="Aerts A."/>
            <person name="Otillar R.P."/>
            <person name="Terry A.Y."/>
            <person name="Boore J.L."/>
            <person name="Simakov O."/>
            <person name="Marletaz F."/>
            <person name="Cho S.-J."/>
            <person name="Edsinger-Gonzales E."/>
            <person name="Havlak P."/>
            <person name="Kuo D.-H."/>
            <person name="Larsson T."/>
            <person name="Lv J."/>
            <person name="Arendt D."/>
            <person name="Savage R."/>
            <person name="Osoegawa K."/>
            <person name="de Jong P."/>
            <person name="Lindberg D.R."/>
            <person name="Seaver E.C."/>
            <person name="Weisblat D.A."/>
            <person name="Putnam N.H."/>
            <person name="Grigoriev I.V."/>
            <person name="Rokhsar D.S."/>
        </authorList>
    </citation>
    <scope>NUCLEOTIDE SEQUENCE</scope>
    <source>
        <strain evidence="15">I ESC-2004</strain>
    </source>
</reference>
<dbReference type="InterPro" id="IPR017452">
    <property type="entry name" value="GPCR_Rhodpsn_7TM"/>
</dbReference>
<evidence type="ECO:0000313" key="15">
    <source>
        <dbReference type="Proteomes" id="UP000014760"/>
    </source>
</evidence>
<dbReference type="PRINTS" id="PR00237">
    <property type="entry name" value="GPCRRHODOPSN"/>
</dbReference>
<evidence type="ECO:0000256" key="8">
    <source>
        <dbReference type="ARBA" id="ARBA00023180"/>
    </source>
</evidence>
<dbReference type="GO" id="GO:0007204">
    <property type="term" value="P:positive regulation of cytosolic calcium ion concentration"/>
    <property type="evidence" value="ECO:0007669"/>
    <property type="project" value="TreeGrafter"/>
</dbReference>
<comment type="similarity">
    <text evidence="10">Belongs to the G-protein coupled receptor 1 family.</text>
</comment>
<dbReference type="CDD" id="cd00637">
    <property type="entry name" value="7tm_classA_rhodopsin-like"/>
    <property type="match status" value="1"/>
</dbReference>
<proteinExistence type="inferred from homology"/>
<evidence type="ECO:0000256" key="7">
    <source>
        <dbReference type="ARBA" id="ARBA00023170"/>
    </source>
</evidence>
<evidence type="ECO:0000256" key="1">
    <source>
        <dbReference type="ARBA" id="ARBA00004651"/>
    </source>
</evidence>
<dbReference type="HOGENOM" id="CLU_045991_0_2_1"/>
<feature type="transmembrane region" description="Helical" evidence="11">
    <location>
        <begin position="109"/>
        <end position="135"/>
    </location>
</feature>
<dbReference type="InterPro" id="IPR008365">
    <property type="entry name" value="Prostanoid_rcpt"/>
</dbReference>
<evidence type="ECO:0000256" key="5">
    <source>
        <dbReference type="ARBA" id="ARBA00023040"/>
    </source>
</evidence>
<dbReference type="SUPFAM" id="SSF81321">
    <property type="entry name" value="Family A G protein-coupled receptor-like"/>
    <property type="match status" value="1"/>
</dbReference>
<sequence length="362" mass="40673">MVMSISTEPARIHNATGSKVTEAPRLDTVLHLDAHLLQAEVVLDVLFLGVVILANACVIHLVRKAWTQMQYDNVPNLLVMALAVTDLAMGVAGYPVRILSFALPPHSSFLVYFCSYCDFIFETLLVYSQYVVVLMGIERFLSIRKPFFYDKHCTRLLFVGLLIGLLVACIVSGVLRVILDSLVERSSAILVCPPHRTTGEGALHLALSSIKIGQVIILVVVMLTCNICVMRTLKEMERRAAMSCPRNLQEYLRQRDVVFGIHREFSNLMLTISVCFVICTVPLQVRHICNHIPVWASPSADFVAWRLSLSNGILNPLVYGILRRPVRKKLRRALVRAFPFFRSIRIGNTNEIEEDGPYIIGQ</sequence>
<reference evidence="14" key="3">
    <citation type="submission" date="2015-06" db="UniProtKB">
        <authorList>
            <consortium name="EnsemblMetazoa"/>
        </authorList>
    </citation>
    <scope>IDENTIFICATION</scope>
</reference>
<dbReference type="GO" id="GO:0005886">
    <property type="term" value="C:plasma membrane"/>
    <property type="evidence" value="ECO:0007669"/>
    <property type="project" value="UniProtKB-SubCell"/>
</dbReference>
<dbReference type="EMBL" id="AMQN01006042">
    <property type="status" value="NOT_ANNOTATED_CDS"/>
    <property type="molecule type" value="Genomic_DNA"/>
</dbReference>
<dbReference type="EMBL" id="KB297448">
    <property type="protein sequence ID" value="ELU10518.1"/>
    <property type="molecule type" value="Genomic_DNA"/>
</dbReference>
<keyword evidence="9 10" id="KW-0807">Transducer</keyword>
<reference evidence="13 15" key="2">
    <citation type="journal article" date="2013" name="Nature">
        <title>Insights into bilaterian evolution from three spiralian genomes.</title>
        <authorList>
            <person name="Simakov O."/>
            <person name="Marletaz F."/>
            <person name="Cho S.J."/>
            <person name="Edsinger-Gonzales E."/>
            <person name="Havlak P."/>
            <person name="Hellsten U."/>
            <person name="Kuo D.H."/>
            <person name="Larsson T."/>
            <person name="Lv J."/>
            <person name="Arendt D."/>
            <person name="Savage R."/>
            <person name="Osoegawa K."/>
            <person name="de Jong P."/>
            <person name="Grimwood J."/>
            <person name="Chapman J.A."/>
            <person name="Shapiro H."/>
            <person name="Aerts A."/>
            <person name="Otillar R.P."/>
            <person name="Terry A.Y."/>
            <person name="Boore J.L."/>
            <person name="Grigoriev I.V."/>
            <person name="Lindberg D.R."/>
            <person name="Seaver E.C."/>
            <person name="Weisblat D.A."/>
            <person name="Putnam N.H."/>
            <person name="Rokhsar D.S."/>
        </authorList>
    </citation>
    <scope>NUCLEOTIDE SEQUENCE</scope>
    <source>
        <strain evidence="13 15">I ESC-2004</strain>
    </source>
</reference>
<keyword evidence="4 11" id="KW-1133">Transmembrane helix</keyword>
<evidence type="ECO:0000256" key="3">
    <source>
        <dbReference type="ARBA" id="ARBA00022692"/>
    </source>
</evidence>
<organism evidence="13">
    <name type="scientific">Capitella teleta</name>
    <name type="common">Polychaete worm</name>
    <dbReference type="NCBI Taxonomy" id="283909"/>
    <lineage>
        <taxon>Eukaryota</taxon>
        <taxon>Metazoa</taxon>
        <taxon>Spiralia</taxon>
        <taxon>Lophotrochozoa</taxon>
        <taxon>Annelida</taxon>
        <taxon>Polychaeta</taxon>
        <taxon>Sedentaria</taxon>
        <taxon>Scolecida</taxon>
        <taxon>Capitellidae</taxon>
        <taxon>Capitella</taxon>
    </lineage>
</organism>
<evidence type="ECO:0000256" key="4">
    <source>
        <dbReference type="ARBA" id="ARBA00022989"/>
    </source>
</evidence>
<feature type="transmembrane region" description="Helical" evidence="11">
    <location>
        <begin position="74"/>
        <end position="97"/>
    </location>
</feature>
<evidence type="ECO:0000259" key="12">
    <source>
        <dbReference type="PROSITE" id="PS50262"/>
    </source>
</evidence>